<dbReference type="AlphaFoldDB" id="A0AAV0WF45"/>
<dbReference type="Proteomes" id="UP001160148">
    <property type="component" value="Unassembled WGS sequence"/>
</dbReference>
<dbReference type="EMBL" id="CARXXK010000002">
    <property type="protein sequence ID" value="CAI6354412.1"/>
    <property type="molecule type" value="Genomic_DNA"/>
</dbReference>
<keyword evidence="2" id="KW-1185">Reference proteome</keyword>
<proteinExistence type="predicted"/>
<dbReference type="PANTHER" id="PTHR22955:SF77">
    <property type="entry name" value="ASPARTIC PUTATIVE DOMAIN-CONTAINING PROTEIN-RELATED"/>
    <property type="match status" value="1"/>
</dbReference>
<protein>
    <submittedName>
        <fullName evidence="1">Uncharacterized protein</fullName>
    </submittedName>
</protein>
<evidence type="ECO:0000313" key="1">
    <source>
        <dbReference type="EMBL" id="CAI6354412.1"/>
    </source>
</evidence>
<reference evidence="1 2" key="1">
    <citation type="submission" date="2023-01" db="EMBL/GenBank/DDBJ databases">
        <authorList>
            <person name="Whitehead M."/>
        </authorList>
    </citation>
    <scope>NUCLEOTIDE SEQUENCE [LARGE SCALE GENOMIC DNA]</scope>
</reference>
<name>A0AAV0WF45_9HEMI</name>
<accession>A0AAV0WF45</accession>
<sequence length="173" mass="18996">MRGTFTSSNDASRQSHIYAQLPNVTKHAWTDSTLVLSWLTTTPTTFKMFVSNRLAKIAVAIGTMFHRGENPADCVSRGLLPSQAVSMSLYWNGPIFLQSGENTWPINTYVKLSLSSLPEVKNIDAEISVLTTLSTLTDDQLIYNLGRFLAGSSRLAHWAAPSPHPKFPPGACK</sequence>
<comment type="caution">
    <text evidence="1">The sequence shown here is derived from an EMBL/GenBank/DDBJ whole genome shotgun (WGS) entry which is preliminary data.</text>
</comment>
<evidence type="ECO:0000313" key="2">
    <source>
        <dbReference type="Proteomes" id="UP001160148"/>
    </source>
</evidence>
<gene>
    <name evidence="1" type="ORF">MEUPH1_LOCUS10417</name>
</gene>
<organism evidence="1 2">
    <name type="scientific">Macrosiphum euphorbiae</name>
    <name type="common">potato aphid</name>
    <dbReference type="NCBI Taxonomy" id="13131"/>
    <lineage>
        <taxon>Eukaryota</taxon>
        <taxon>Metazoa</taxon>
        <taxon>Ecdysozoa</taxon>
        <taxon>Arthropoda</taxon>
        <taxon>Hexapoda</taxon>
        <taxon>Insecta</taxon>
        <taxon>Pterygota</taxon>
        <taxon>Neoptera</taxon>
        <taxon>Paraneoptera</taxon>
        <taxon>Hemiptera</taxon>
        <taxon>Sternorrhyncha</taxon>
        <taxon>Aphidomorpha</taxon>
        <taxon>Aphidoidea</taxon>
        <taxon>Aphididae</taxon>
        <taxon>Macrosiphini</taxon>
        <taxon>Macrosiphum</taxon>
    </lineage>
</organism>
<dbReference type="PANTHER" id="PTHR22955">
    <property type="entry name" value="RETROTRANSPOSON"/>
    <property type="match status" value="1"/>
</dbReference>